<evidence type="ECO:0000259" key="1">
    <source>
        <dbReference type="Pfam" id="PF12146"/>
    </source>
</evidence>
<dbReference type="Gene3D" id="3.40.50.1820">
    <property type="entry name" value="alpha/beta hydrolase"/>
    <property type="match status" value="1"/>
</dbReference>
<dbReference type="EMBL" id="PUHW01000351">
    <property type="protein sequence ID" value="KAG0686914.1"/>
    <property type="molecule type" value="Genomic_DNA"/>
</dbReference>
<dbReference type="OrthoDB" id="10249433at2759"/>
<dbReference type="Proteomes" id="UP000697127">
    <property type="component" value="Unassembled WGS sequence"/>
</dbReference>
<keyword evidence="3" id="KW-1185">Reference proteome</keyword>
<comment type="caution">
    <text evidence="2">The sequence shown here is derived from an EMBL/GenBank/DDBJ whole genome shotgun (WGS) entry which is preliminary data.</text>
</comment>
<dbReference type="AlphaFoldDB" id="A0A9P7BER0"/>
<feature type="domain" description="Serine aminopeptidase S33" evidence="1">
    <location>
        <begin position="43"/>
        <end position="296"/>
    </location>
</feature>
<gene>
    <name evidence="2" type="ORF">C6P40_003188</name>
</gene>
<dbReference type="Pfam" id="PF12146">
    <property type="entry name" value="Hydrolase_4"/>
    <property type="match status" value="1"/>
</dbReference>
<name>A0A9P7BER0_9ASCO</name>
<dbReference type="PANTHER" id="PTHR11614">
    <property type="entry name" value="PHOSPHOLIPASE-RELATED"/>
    <property type="match status" value="1"/>
</dbReference>
<sequence length="316" mass="36132">MSQQSPLPPPHTCKDIIPIEKDIQFDDCIFRSYQWNASKDNWKGRVLFIHGYRDHHSVYNQAAEYIAKDGFDFFFFYQRGEGESKLVNNSKGVSDDYYAYKAIDDMIDYNINEMKNLNLPTENLHLMGLSMGGGLILNYACHGKYKNLIKSYLAIAPLITLHKDSDPGLAIEYIVRTICCFNFGKNLRVNSPLNLEFITGDLEYQKFMKSVGDTSALKGAFVETRDFILRGRKLLDVKTYSTIVKETPLLICHGECDRITNIESSKKFISLINSIDGVKNKQIITYSEGRHQLLGDIPQVRELVISDIIVFLNKNK</sequence>
<dbReference type="InterPro" id="IPR022742">
    <property type="entry name" value="Hydrolase_4"/>
</dbReference>
<proteinExistence type="predicted"/>
<protein>
    <recommendedName>
        <fullName evidence="1">Serine aminopeptidase S33 domain-containing protein</fullName>
    </recommendedName>
</protein>
<organism evidence="2 3">
    <name type="scientific">Pichia californica</name>
    <dbReference type="NCBI Taxonomy" id="460514"/>
    <lineage>
        <taxon>Eukaryota</taxon>
        <taxon>Fungi</taxon>
        <taxon>Dikarya</taxon>
        <taxon>Ascomycota</taxon>
        <taxon>Saccharomycotina</taxon>
        <taxon>Pichiomycetes</taxon>
        <taxon>Pichiales</taxon>
        <taxon>Pichiaceae</taxon>
        <taxon>Pichia</taxon>
    </lineage>
</organism>
<dbReference type="InterPro" id="IPR029058">
    <property type="entry name" value="AB_hydrolase_fold"/>
</dbReference>
<evidence type="ECO:0000313" key="3">
    <source>
        <dbReference type="Proteomes" id="UP000697127"/>
    </source>
</evidence>
<evidence type="ECO:0000313" key="2">
    <source>
        <dbReference type="EMBL" id="KAG0686914.1"/>
    </source>
</evidence>
<dbReference type="InterPro" id="IPR051044">
    <property type="entry name" value="MAG_DAG_Lipase"/>
</dbReference>
<accession>A0A9P7BER0</accession>
<reference evidence="2" key="1">
    <citation type="submission" date="2020-11" db="EMBL/GenBank/DDBJ databases">
        <title>Kefir isolates.</title>
        <authorList>
            <person name="Marcisauskas S."/>
            <person name="Kim Y."/>
            <person name="Blasche S."/>
        </authorList>
    </citation>
    <scope>NUCLEOTIDE SEQUENCE</scope>
    <source>
        <strain evidence="2">Olga-1</strain>
    </source>
</reference>
<dbReference type="SUPFAM" id="SSF53474">
    <property type="entry name" value="alpha/beta-Hydrolases"/>
    <property type="match status" value="1"/>
</dbReference>